<dbReference type="InterPro" id="IPR006170">
    <property type="entry name" value="PBP/GOBP"/>
</dbReference>
<protein>
    <submittedName>
        <fullName evidence="1">Uncharacterized protein</fullName>
    </submittedName>
</protein>
<dbReference type="InterPro" id="IPR036728">
    <property type="entry name" value="PBP_GOBP_sf"/>
</dbReference>
<evidence type="ECO:0000313" key="1">
    <source>
        <dbReference type="EMBL" id="KAJ8720167.1"/>
    </source>
</evidence>
<evidence type="ECO:0000313" key="2">
    <source>
        <dbReference type="Proteomes" id="UP001231518"/>
    </source>
</evidence>
<dbReference type="CDD" id="cd23992">
    <property type="entry name" value="PBP_GOBP"/>
    <property type="match status" value="1"/>
</dbReference>
<dbReference type="EMBL" id="JARGEI010000014">
    <property type="protein sequence ID" value="KAJ8720167.1"/>
    <property type="molecule type" value="Genomic_DNA"/>
</dbReference>
<sequence>MSLEFSAFTVKTRKDLECETKNYKMSEFMGVLCAIVMSLNSVYTDAPLGLGDINTILLDCAKENKVTNDQLRTVVTSQDTKSVNSCFFACLFKRSKIMNDKGEFDVKSGLTYVRQVLPGRPETAVAESIIKECESVKNTAVNDGEAGCERAALLVACLLEQTTKKARKPK</sequence>
<dbReference type="Pfam" id="PF01395">
    <property type="entry name" value="PBP_GOBP"/>
    <property type="match status" value="1"/>
</dbReference>
<dbReference type="Proteomes" id="UP001231518">
    <property type="component" value="Chromosome 3"/>
</dbReference>
<reference evidence="1" key="1">
    <citation type="submission" date="2023-03" db="EMBL/GenBank/DDBJ databases">
        <title>Chromosome-level genomes of two armyworms, Mythimna separata and Mythimna loreyi, provide insights into the biosynthesis and reception of sex pheromones.</title>
        <authorList>
            <person name="Zhao H."/>
        </authorList>
    </citation>
    <scope>NUCLEOTIDE SEQUENCE</scope>
    <source>
        <strain evidence="1">BeijingLab</strain>
        <tissue evidence="1">Pupa</tissue>
    </source>
</reference>
<dbReference type="AlphaFoldDB" id="A0AAD7YMY3"/>
<dbReference type="GO" id="GO:0005549">
    <property type="term" value="F:odorant binding"/>
    <property type="evidence" value="ECO:0007669"/>
    <property type="project" value="InterPro"/>
</dbReference>
<dbReference type="SMART" id="SM00708">
    <property type="entry name" value="PhBP"/>
    <property type="match status" value="1"/>
</dbReference>
<gene>
    <name evidence="1" type="ORF">PYW07_012210</name>
</gene>
<dbReference type="SUPFAM" id="SSF47565">
    <property type="entry name" value="Insect pheromone/odorant-binding proteins"/>
    <property type="match status" value="1"/>
</dbReference>
<organism evidence="1 2">
    <name type="scientific">Mythimna separata</name>
    <name type="common">Oriental armyworm</name>
    <name type="synonym">Pseudaletia separata</name>
    <dbReference type="NCBI Taxonomy" id="271217"/>
    <lineage>
        <taxon>Eukaryota</taxon>
        <taxon>Metazoa</taxon>
        <taxon>Ecdysozoa</taxon>
        <taxon>Arthropoda</taxon>
        <taxon>Hexapoda</taxon>
        <taxon>Insecta</taxon>
        <taxon>Pterygota</taxon>
        <taxon>Neoptera</taxon>
        <taxon>Endopterygota</taxon>
        <taxon>Lepidoptera</taxon>
        <taxon>Glossata</taxon>
        <taxon>Ditrysia</taxon>
        <taxon>Noctuoidea</taxon>
        <taxon>Noctuidae</taxon>
        <taxon>Noctuinae</taxon>
        <taxon>Hadenini</taxon>
        <taxon>Mythimna</taxon>
    </lineage>
</organism>
<dbReference type="Gene3D" id="1.10.238.20">
    <property type="entry name" value="Pheromone/general odorant binding protein domain"/>
    <property type="match status" value="1"/>
</dbReference>
<name>A0AAD7YMY3_MYTSE</name>
<accession>A0AAD7YMY3</accession>
<keyword evidence="2" id="KW-1185">Reference proteome</keyword>
<proteinExistence type="predicted"/>
<comment type="caution">
    <text evidence="1">The sequence shown here is derived from an EMBL/GenBank/DDBJ whole genome shotgun (WGS) entry which is preliminary data.</text>
</comment>